<sequence length="372" mass="41955">PYPIVPVGTLCQLLTQQRCVFMVLVGVLFMVAFVGNIGTLYVNSRRKLRPFFRSCLIALACSDLVYSLSFTTAYVAHFNAPYLELWTLGEFMCNLVPFLNTATIMFSSLLLVAIALDRYMAIRRAASRFWNPSWRCCALCIGVISLASVLCALPLFVISGVEKIYLQPTVGELQLVSMCLGLSEAMGVYNVILLSLIFLPCIVGFVFLNATIARRLWQRRHFNQQQQQQRAQAKRQEEPRFVYLLSRPETTHALVTAFSVAAVVDVATLPPSERNAQLSAAAAARVARHRRMVHVVVLMMAAFLCLRLPAWIFLILRLYGAFSSPVDWLLYFSFGLLNLTSCALNPIFYTFLTQTLRCLDQLKQRLLHLLCC</sequence>
<name>A0AAD4PQM3_9MUSC</name>
<feature type="transmembrane region" description="Helical" evidence="10">
    <location>
        <begin position="188"/>
        <end position="210"/>
    </location>
</feature>
<feature type="transmembrane region" description="Helical" evidence="10">
    <location>
        <begin position="136"/>
        <end position="158"/>
    </location>
</feature>
<dbReference type="PROSITE" id="PS50262">
    <property type="entry name" value="G_PROTEIN_RECEP_F1_2"/>
    <property type="match status" value="1"/>
</dbReference>
<evidence type="ECO:0000256" key="1">
    <source>
        <dbReference type="ARBA" id="ARBA00004141"/>
    </source>
</evidence>
<reference evidence="12" key="1">
    <citation type="journal article" date="2021" name="Mol. Ecol. Resour.">
        <title>Phylogenomic analyses of the genus Drosophila reveals genomic signals of climate adaptation.</title>
        <authorList>
            <person name="Li F."/>
            <person name="Rane R.V."/>
            <person name="Luria V."/>
            <person name="Xiong Z."/>
            <person name="Chen J."/>
            <person name="Li Z."/>
            <person name="Catullo R.A."/>
            <person name="Griffin P.C."/>
            <person name="Schiffer M."/>
            <person name="Pearce S."/>
            <person name="Lee S.F."/>
            <person name="McElroy K."/>
            <person name="Stocker A."/>
            <person name="Shirriffs J."/>
            <person name="Cockerell F."/>
            <person name="Coppin C."/>
            <person name="Sgro C.M."/>
            <person name="Karger A."/>
            <person name="Cain J.W."/>
            <person name="Weber J.A."/>
            <person name="Santpere G."/>
            <person name="Kirschner M.W."/>
            <person name="Hoffmann A.A."/>
            <person name="Oakeshott J.G."/>
            <person name="Zhang G."/>
        </authorList>
    </citation>
    <scope>NUCLEOTIDE SEQUENCE</scope>
    <source>
        <strain evidence="12">BGI-SZ-2011g</strain>
    </source>
</reference>
<dbReference type="AlphaFoldDB" id="A0AAD4PQM3"/>
<evidence type="ECO:0000256" key="9">
    <source>
        <dbReference type="RuleBase" id="RU000688"/>
    </source>
</evidence>
<evidence type="ECO:0000256" key="3">
    <source>
        <dbReference type="ARBA" id="ARBA00022692"/>
    </source>
</evidence>
<dbReference type="CDD" id="cd00637">
    <property type="entry name" value="7tm_classA_rhodopsin-like"/>
    <property type="match status" value="1"/>
</dbReference>
<feature type="non-terminal residue" evidence="12">
    <location>
        <position position="1"/>
    </location>
</feature>
<feature type="transmembrane region" description="Helical" evidence="10">
    <location>
        <begin position="328"/>
        <end position="352"/>
    </location>
</feature>
<evidence type="ECO:0000256" key="8">
    <source>
        <dbReference type="ARBA" id="ARBA00023224"/>
    </source>
</evidence>
<dbReference type="PRINTS" id="PR00237">
    <property type="entry name" value="GPCRRHODOPSN"/>
</dbReference>
<dbReference type="PANTHER" id="PTHR24238">
    <property type="entry name" value="G-PROTEIN COUPLED RECEPTOR"/>
    <property type="match status" value="1"/>
</dbReference>
<dbReference type="PANTHER" id="PTHR24238:SF58">
    <property type="entry name" value="FI22604P1"/>
    <property type="match status" value="1"/>
</dbReference>
<keyword evidence="13" id="KW-1185">Reference proteome</keyword>
<dbReference type="SUPFAM" id="SSF81321">
    <property type="entry name" value="Family A G protein-coupled receptor-like"/>
    <property type="match status" value="1"/>
</dbReference>
<proteinExistence type="inferred from homology"/>
<dbReference type="PROSITE" id="PS00237">
    <property type="entry name" value="G_PROTEIN_RECEP_F1_1"/>
    <property type="match status" value="1"/>
</dbReference>
<dbReference type="InterPro" id="IPR000276">
    <property type="entry name" value="GPCR_Rhodpsn"/>
</dbReference>
<dbReference type="Pfam" id="PF00001">
    <property type="entry name" value="7tm_1"/>
    <property type="match status" value="1"/>
</dbReference>
<keyword evidence="6 10" id="KW-0472">Membrane</keyword>
<evidence type="ECO:0000256" key="2">
    <source>
        <dbReference type="ARBA" id="ARBA00010663"/>
    </source>
</evidence>
<keyword evidence="8 9" id="KW-0807">Transducer</keyword>
<feature type="transmembrane region" description="Helical" evidence="10">
    <location>
        <begin position="295"/>
        <end position="316"/>
    </location>
</feature>
<feature type="non-terminal residue" evidence="12">
    <location>
        <position position="372"/>
    </location>
</feature>
<dbReference type="GO" id="GO:0008188">
    <property type="term" value="F:neuropeptide receptor activity"/>
    <property type="evidence" value="ECO:0007669"/>
    <property type="project" value="TreeGrafter"/>
</dbReference>
<evidence type="ECO:0000313" key="12">
    <source>
        <dbReference type="EMBL" id="KAH8384786.1"/>
    </source>
</evidence>
<feature type="transmembrane region" description="Helical" evidence="10">
    <location>
        <begin position="95"/>
        <end position="116"/>
    </location>
</feature>
<protein>
    <recommendedName>
        <fullName evidence="11">G-protein coupled receptors family 1 profile domain-containing protein</fullName>
    </recommendedName>
</protein>
<evidence type="ECO:0000313" key="13">
    <source>
        <dbReference type="Proteomes" id="UP001200034"/>
    </source>
</evidence>
<gene>
    <name evidence="12" type="ORF">KR093_008313</name>
</gene>
<feature type="transmembrane region" description="Helical" evidence="10">
    <location>
        <begin position="54"/>
        <end position="75"/>
    </location>
</feature>
<keyword evidence="4 10" id="KW-1133">Transmembrane helix</keyword>
<evidence type="ECO:0000256" key="6">
    <source>
        <dbReference type="ARBA" id="ARBA00023136"/>
    </source>
</evidence>
<comment type="similarity">
    <text evidence="2 9">Belongs to the G-protein coupled receptor 1 family.</text>
</comment>
<dbReference type="Proteomes" id="UP001200034">
    <property type="component" value="Unassembled WGS sequence"/>
</dbReference>
<keyword evidence="7 9" id="KW-0675">Receptor</keyword>
<feature type="domain" description="G-protein coupled receptors family 1 profile" evidence="11">
    <location>
        <begin position="35"/>
        <end position="349"/>
    </location>
</feature>
<dbReference type="InterPro" id="IPR017452">
    <property type="entry name" value="GPCR_Rhodpsn_7TM"/>
</dbReference>
<evidence type="ECO:0000256" key="5">
    <source>
        <dbReference type="ARBA" id="ARBA00023040"/>
    </source>
</evidence>
<organism evidence="12 13">
    <name type="scientific">Drosophila rubida</name>
    <dbReference type="NCBI Taxonomy" id="30044"/>
    <lineage>
        <taxon>Eukaryota</taxon>
        <taxon>Metazoa</taxon>
        <taxon>Ecdysozoa</taxon>
        <taxon>Arthropoda</taxon>
        <taxon>Hexapoda</taxon>
        <taxon>Insecta</taxon>
        <taxon>Pterygota</taxon>
        <taxon>Neoptera</taxon>
        <taxon>Endopterygota</taxon>
        <taxon>Diptera</taxon>
        <taxon>Brachycera</taxon>
        <taxon>Muscomorpha</taxon>
        <taxon>Ephydroidea</taxon>
        <taxon>Drosophilidae</taxon>
        <taxon>Drosophila</taxon>
    </lineage>
</organism>
<feature type="transmembrane region" description="Helical" evidence="10">
    <location>
        <begin position="20"/>
        <end position="42"/>
    </location>
</feature>
<evidence type="ECO:0000256" key="7">
    <source>
        <dbReference type="ARBA" id="ARBA00023170"/>
    </source>
</evidence>
<keyword evidence="3 9" id="KW-0812">Transmembrane</keyword>
<comment type="subcellular location">
    <subcellularLocation>
        <location evidence="1">Membrane</location>
        <topology evidence="1">Multi-pass membrane protein</topology>
    </subcellularLocation>
</comment>
<dbReference type="Gene3D" id="1.20.1070.10">
    <property type="entry name" value="Rhodopsin 7-helix transmembrane proteins"/>
    <property type="match status" value="1"/>
</dbReference>
<comment type="caution">
    <text evidence="12">The sequence shown here is derived from an EMBL/GenBank/DDBJ whole genome shotgun (WGS) entry which is preliminary data.</text>
</comment>
<keyword evidence="5 9" id="KW-0297">G-protein coupled receptor</keyword>
<accession>A0AAD4PQM3</accession>
<evidence type="ECO:0000256" key="10">
    <source>
        <dbReference type="SAM" id="Phobius"/>
    </source>
</evidence>
<dbReference type="EMBL" id="JAJJHW010000681">
    <property type="protein sequence ID" value="KAH8384786.1"/>
    <property type="molecule type" value="Genomic_DNA"/>
</dbReference>
<evidence type="ECO:0000256" key="4">
    <source>
        <dbReference type="ARBA" id="ARBA00022989"/>
    </source>
</evidence>
<dbReference type="GO" id="GO:0005886">
    <property type="term" value="C:plasma membrane"/>
    <property type="evidence" value="ECO:0007669"/>
    <property type="project" value="TreeGrafter"/>
</dbReference>
<evidence type="ECO:0000259" key="11">
    <source>
        <dbReference type="PROSITE" id="PS50262"/>
    </source>
</evidence>